<name>A0A6L6QLU5_9BURK</name>
<dbReference type="SUPFAM" id="SSF53850">
    <property type="entry name" value="Periplasmic binding protein-like II"/>
    <property type="match status" value="1"/>
</dbReference>
<feature type="domain" description="PBP" evidence="2">
    <location>
        <begin position="25"/>
        <end position="256"/>
    </location>
</feature>
<reference evidence="3 4" key="1">
    <citation type="submission" date="2019-11" db="EMBL/GenBank/DDBJ databases">
        <title>Type strains purchased from KCTC, JCM and DSMZ.</title>
        <authorList>
            <person name="Lu H."/>
        </authorList>
    </citation>
    <scope>NUCLEOTIDE SEQUENCE [LARGE SCALE GENOMIC DNA]</scope>
    <source>
        <strain evidence="3 4">JCM 31587</strain>
    </source>
</reference>
<dbReference type="InterPro" id="IPR024370">
    <property type="entry name" value="PBP_domain"/>
</dbReference>
<evidence type="ECO:0000313" key="3">
    <source>
        <dbReference type="EMBL" id="MTW12686.1"/>
    </source>
</evidence>
<dbReference type="EMBL" id="WNKX01000015">
    <property type="protein sequence ID" value="MTW12686.1"/>
    <property type="molecule type" value="Genomic_DNA"/>
</dbReference>
<dbReference type="CDD" id="cd13653">
    <property type="entry name" value="PBP2_phosphate_like_1"/>
    <property type="match status" value="1"/>
</dbReference>
<gene>
    <name evidence="3" type="ORF">GM658_18915</name>
</gene>
<comment type="caution">
    <text evidence="3">The sequence shown here is derived from an EMBL/GenBank/DDBJ whole genome shotgun (WGS) entry which is preliminary data.</text>
</comment>
<evidence type="ECO:0000256" key="1">
    <source>
        <dbReference type="ARBA" id="ARBA00022729"/>
    </source>
</evidence>
<dbReference type="Gene3D" id="3.40.190.10">
    <property type="entry name" value="Periplasmic binding protein-like II"/>
    <property type="match status" value="2"/>
</dbReference>
<dbReference type="Pfam" id="PF12849">
    <property type="entry name" value="PBP_like_2"/>
    <property type="match status" value="1"/>
</dbReference>
<dbReference type="AlphaFoldDB" id="A0A6L6QLU5"/>
<protein>
    <submittedName>
        <fullName evidence="3">Phosphate ABC transporter substrate-binding protein</fullName>
    </submittedName>
</protein>
<dbReference type="OrthoDB" id="4008270at2"/>
<dbReference type="Proteomes" id="UP000472320">
    <property type="component" value="Unassembled WGS sequence"/>
</dbReference>
<evidence type="ECO:0000259" key="2">
    <source>
        <dbReference type="Pfam" id="PF12849"/>
    </source>
</evidence>
<dbReference type="RefSeq" id="WP_155455611.1">
    <property type="nucleotide sequence ID" value="NZ_WNKX01000015.1"/>
</dbReference>
<dbReference type="InterPro" id="IPR050811">
    <property type="entry name" value="Phosphate_ABC_transporter"/>
</dbReference>
<evidence type="ECO:0000313" key="4">
    <source>
        <dbReference type="Proteomes" id="UP000472320"/>
    </source>
</evidence>
<sequence length="272" mass="28621">MGFVFAALSLNGTSPGAMPVPPRKRAQKLHIAGSTTMGPLLKEIAAKYHLLHPEVAVDVELGGSARGLEDVRAGHAHIAMLSRALAPSERDLYGIPIARDGVGVVVHANNPLRELNAEQLQAIFTGRVQGWQEFGGKRDAIYALGGLRDGASSALFARFLKQPLDAFSLNAAVESNIERLAVVAACENAIAYVSVGSAERAISQGVSVRLLPISGIAASSANIRNGSYPICRALTLASRDAPSGVARSFFAFCLSAQVNGILSAFDFVPYLD</sequence>
<organism evidence="3 4">
    <name type="scientific">Massilia eburnea</name>
    <dbReference type="NCBI Taxonomy" id="1776165"/>
    <lineage>
        <taxon>Bacteria</taxon>
        <taxon>Pseudomonadati</taxon>
        <taxon>Pseudomonadota</taxon>
        <taxon>Betaproteobacteria</taxon>
        <taxon>Burkholderiales</taxon>
        <taxon>Oxalobacteraceae</taxon>
        <taxon>Telluria group</taxon>
        <taxon>Massilia</taxon>
    </lineage>
</organism>
<accession>A0A6L6QLU5</accession>
<proteinExistence type="predicted"/>
<dbReference type="PANTHER" id="PTHR30570:SF1">
    <property type="entry name" value="PHOSPHATE-BINDING PROTEIN PSTS"/>
    <property type="match status" value="1"/>
</dbReference>
<keyword evidence="1" id="KW-0732">Signal</keyword>
<keyword evidence="4" id="KW-1185">Reference proteome</keyword>
<dbReference type="PANTHER" id="PTHR30570">
    <property type="entry name" value="PERIPLASMIC PHOSPHATE BINDING COMPONENT OF PHOSPHATE ABC TRANSPORTER"/>
    <property type="match status" value="1"/>
</dbReference>